<evidence type="ECO:0000256" key="1">
    <source>
        <dbReference type="ARBA" id="ARBA00038379"/>
    </source>
</evidence>
<dbReference type="PANTHER" id="PTHR22574:SF15">
    <property type="entry name" value="GOLGI-ASSOCIATED RAB2 INTERACTOR PROTEIN 4"/>
    <property type="match status" value="1"/>
</dbReference>
<dbReference type="Ensembl" id="ENSSSCT00065034611.1">
    <property type="protein sequence ID" value="ENSSSCP00065014382.1"/>
    <property type="gene ID" value="ENSSSCG00065025820.1"/>
</dbReference>
<evidence type="ECO:0000259" key="3">
    <source>
        <dbReference type="Pfam" id="PF12480"/>
    </source>
</evidence>
<feature type="region of interest" description="Disordered" evidence="2">
    <location>
        <begin position="1"/>
        <end position="24"/>
    </location>
</feature>
<accession>A0A8D1Y4L3</accession>
<evidence type="ECO:0000313" key="4">
    <source>
        <dbReference type="Ensembl" id="ENSSSCP00065014382.1"/>
    </source>
</evidence>
<dbReference type="Proteomes" id="UP000694725">
    <property type="component" value="Unplaced"/>
</dbReference>
<dbReference type="InterPro" id="IPR022168">
    <property type="entry name" value="GARIL-like_Rab2B-bd"/>
</dbReference>
<name>A0A8D1Y4L3_PIG</name>
<evidence type="ECO:0000313" key="5">
    <source>
        <dbReference type="Proteomes" id="UP000694725"/>
    </source>
</evidence>
<dbReference type="PANTHER" id="PTHR22574">
    <property type="match status" value="1"/>
</dbReference>
<feature type="domain" description="Golgi associated RAB2 interactor protein-like Rab2B-binding" evidence="3">
    <location>
        <begin position="109"/>
        <end position="175"/>
    </location>
</feature>
<sequence length="274" mass="30452">GGGGKGGGARGGGVGRPASASGAGMFHTTMGKLQRQLHKGEYDMFKHAPIFESDFIQITKRGEVIDVHNRVRMVTVGIASTSPILPLPDVMLLARPATGCDEHAGRNQLTRLLPLKFVRISVHDREKQQLRLKFATGRSCYLQLCPPLDTREDLFAYWEKLIYLLRPPVDSNSSTYAIPAGDMICMPVPEEEDRRSLAAADFQGKGDQDQQPTFTSTELIQQNMNRVGYSMMNNEGATHISMDQLLIKKKDWDGVPFIEPFGNKVHVLHRVYVS</sequence>
<protein>
    <recommendedName>
        <fullName evidence="3">Golgi associated RAB2 interactor protein-like Rab2B-binding domain-containing protein</fullName>
    </recommendedName>
</protein>
<comment type="similarity">
    <text evidence="1">Belongs to the GARIN family.</text>
</comment>
<evidence type="ECO:0000256" key="2">
    <source>
        <dbReference type="SAM" id="MobiDB-lite"/>
    </source>
</evidence>
<organism evidence="4 5">
    <name type="scientific">Sus scrofa</name>
    <name type="common">Pig</name>
    <dbReference type="NCBI Taxonomy" id="9823"/>
    <lineage>
        <taxon>Eukaryota</taxon>
        <taxon>Metazoa</taxon>
        <taxon>Chordata</taxon>
        <taxon>Craniata</taxon>
        <taxon>Vertebrata</taxon>
        <taxon>Euteleostomi</taxon>
        <taxon>Mammalia</taxon>
        <taxon>Eutheria</taxon>
        <taxon>Laurasiatheria</taxon>
        <taxon>Artiodactyla</taxon>
        <taxon>Suina</taxon>
        <taxon>Suidae</taxon>
        <taxon>Sus</taxon>
    </lineage>
</organism>
<dbReference type="Pfam" id="PF12480">
    <property type="entry name" value="GARIL_Rab2_bd"/>
    <property type="match status" value="1"/>
</dbReference>
<proteinExistence type="inferred from homology"/>
<dbReference type="AlphaFoldDB" id="A0A8D1Y4L3"/>
<feature type="compositionally biased region" description="Gly residues" evidence="2">
    <location>
        <begin position="1"/>
        <end position="15"/>
    </location>
</feature>
<reference evidence="4" key="1">
    <citation type="submission" date="2025-08" db="UniProtKB">
        <authorList>
            <consortium name="Ensembl"/>
        </authorList>
    </citation>
    <scope>IDENTIFICATION</scope>
</reference>